<evidence type="ECO:0008006" key="2">
    <source>
        <dbReference type="Google" id="ProtNLM"/>
    </source>
</evidence>
<dbReference type="SUPFAM" id="SSF48452">
    <property type="entry name" value="TPR-like"/>
    <property type="match status" value="1"/>
</dbReference>
<protein>
    <recommendedName>
        <fullName evidence="2">Tetratricopeptide repeat protein</fullName>
    </recommendedName>
</protein>
<name>A0A382ZL00_9ZZZZ</name>
<dbReference type="AlphaFoldDB" id="A0A382ZL00"/>
<gene>
    <name evidence="1" type="ORF">METZ01_LOCUS448619</name>
</gene>
<sequence>MVEQSNPLEGDFYIQDGWIAFSAKKYEEADNHFNTAIETNEDRSVYHFL</sequence>
<feature type="non-terminal residue" evidence="1">
    <location>
        <position position="49"/>
    </location>
</feature>
<accession>A0A382ZL00</accession>
<dbReference type="InterPro" id="IPR011990">
    <property type="entry name" value="TPR-like_helical_dom_sf"/>
</dbReference>
<dbReference type="EMBL" id="UINC01184515">
    <property type="protein sequence ID" value="SVD95765.1"/>
    <property type="molecule type" value="Genomic_DNA"/>
</dbReference>
<organism evidence="1">
    <name type="scientific">marine metagenome</name>
    <dbReference type="NCBI Taxonomy" id="408172"/>
    <lineage>
        <taxon>unclassified sequences</taxon>
        <taxon>metagenomes</taxon>
        <taxon>ecological metagenomes</taxon>
    </lineage>
</organism>
<proteinExistence type="predicted"/>
<reference evidence="1" key="1">
    <citation type="submission" date="2018-05" db="EMBL/GenBank/DDBJ databases">
        <authorList>
            <person name="Lanie J.A."/>
            <person name="Ng W.-L."/>
            <person name="Kazmierczak K.M."/>
            <person name="Andrzejewski T.M."/>
            <person name="Davidsen T.M."/>
            <person name="Wayne K.J."/>
            <person name="Tettelin H."/>
            <person name="Glass J.I."/>
            <person name="Rusch D."/>
            <person name="Podicherti R."/>
            <person name="Tsui H.-C.T."/>
            <person name="Winkler M.E."/>
        </authorList>
    </citation>
    <scope>NUCLEOTIDE SEQUENCE</scope>
</reference>
<evidence type="ECO:0000313" key="1">
    <source>
        <dbReference type="EMBL" id="SVD95765.1"/>
    </source>
</evidence>